<evidence type="ECO:0008006" key="4">
    <source>
        <dbReference type="Google" id="ProtNLM"/>
    </source>
</evidence>
<evidence type="ECO:0000256" key="2">
    <source>
        <dbReference type="SAM" id="SignalP"/>
    </source>
</evidence>
<evidence type="ECO:0000313" key="3">
    <source>
        <dbReference type="EMBL" id="CEM31010.1"/>
    </source>
</evidence>
<accession>A0A0G4GLQ4</accession>
<gene>
    <name evidence="3" type="ORF">Cvel_22439</name>
</gene>
<feature type="chain" id="PRO_5005190663" description="RxLR effector protein" evidence="2">
    <location>
        <begin position="32"/>
        <end position="214"/>
    </location>
</feature>
<dbReference type="AlphaFoldDB" id="A0A0G4GLQ4"/>
<feature type="compositionally biased region" description="Basic and acidic residues" evidence="1">
    <location>
        <begin position="153"/>
        <end position="162"/>
    </location>
</feature>
<evidence type="ECO:0000256" key="1">
    <source>
        <dbReference type="SAM" id="MobiDB-lite"/>
    </source>
</evidence>
<protein>
    <recommendedName>
        <fullName evidence="4">RxLR effector protein</fullName>
    </recommendedName>
</protein>
<sequence length="214" mass="24062">MSSKGRRLLETGLPLLLMIVLLVCFGIPAEGFSVSSNAVRSVDGWRRHRNFKETQGPQLQMAAASEELGALEGLGDVKASEAGRVPSRSKRKRKKQNEVGRSKSRRGVLGFLSRRTAAFLTYFGFRRRALADEEGDEEANLSPGERRRRKRKSDPTKDLTSKEFKPDVAQGTRYTASRMAGLREMRNALLNTDWDGVDELFNYHMVSNNDEVKV</sequence>
<proteinExistence type="predicted"/>
<keyword evidence="2" id="KW-0732">Signal</keyword>
<feature type="region of interest" description="Disordered" evidence="1">
    <location>
        <begin position="79"/>
        <end position="102"/>
    </location>
</feature>
<feature type="signal peptide" evidence="2">
    <location>
        <begin position="1"/>
        <end position="31"/>
    </location>
</feature>
<feature type="non-terminal residue" evidence="3">
    <location>
        <position position="214"/>
    </location>
</feature>
<feature type="region of interest" description="Disordered" evidence="1">
    <location>
        <begin position="133"/>
        <end position="162"/>
    </location>
</feature>
<dbReference type="EMBL" id="CDMZ01001331">
    <property type="protein sequence ID" value="CEM31010.1"/>
    <property type="molecule type" value="Genomic_DNA"/>
</dbReference>
<organism evidence="3">
    <name type="scientific">Chromera velia CCMP2878</name>
    <dbReference type="NCBI Taxonomy" id="1169474"/>
    <lineage>
        <taxon>Eukaryota</taxon>
        <taxon>Sar</taxon>
        <taxon>Alveolata</taxon>
        <taxon>Colpodellida</taxon>
        <taxon>Chromeraceae</taxon>
        <taxon>Chromera</taxon>
    </lineage>
</organism>
<name>A0A0G4GLQ4_9ALVE</name>
<reference evidence="3" key="1">
    <citation type="submission" date="2014-11" db="EMBL/GenBank/DDBJ databases">
        <authorList>
            <person name="Otto D Thomas"/>
            <person name="Naeem Raeece"/>
        </authorList>
    </citation>
    <scope>NUCLEOTIDE SEQUENCE</scope>
</reference>